<dbReference type="InterPro" id="IPR051783">
    <property type="entry name" value="NAD(P)-dependent_oxidoreduct"/>
</dbReference>
<comment type="caution">
    <text evidence="2">The sequence shown here is derived from an EMBL/GenBank/DDBJ whole genome shotgun (WGS) entry which is preliminary data.</text>
</comment>
<organism evidence="2 3">
    <name type="scientific">Sulfuriferula multivorans</name>
    <dbReference type="NCBI Taxonomy" id="1559896"/>
    <lineage>
        <taxon>Bacteria</taxon>
        <taxon>Pseudomonadati</taxon>
        <taxon>Pseudomonadota</taxon>
        <taxon>Betaproteobacteria</taxon>
        <taxon>Nitrosomonadales</taxon>
        <taxon>Sulfuricellaceae</taxon>
        <taxon>Sulfuriferula</taxon>
    </lineage>
</organism>
<sequence>MPGELNKKVFVAGAGGVIGRRLCPLLVRDGWSVTGTTRSAEKASALRAMGVTPVIVDVFDEKALLDIVCAAQPDVVVHQLTDLPPALDPTKMADALIRNARLREVGTRNLVAAAVAAGARRMVAQSLAFVYAPGPTPYREDAPLNLDDPDFGLSARAVASLEQQVLSAPFEAIVLRYGKLYGPGTGFDKPSSGGPLHVDAAADAARRAVMSGEAGIYNIAEDDGTVTIDKARAALGWNADFRIGEYNRQADTSPDP</sequence>
<dbReference type="PANTHER" id="PTHR48079">
    <property type="entry name" value="PROTEIN YEEZ"/>
    <property type="match status" value="1"/>
</dbReference>
<dbReference type="Pfam" id="PF01370">
    <property type="entry name" value="Epimerase"/>
    <property type="match status" value="1"/>
</dbReference>
<dbReference type="SUPFAM" id="SSF51735">
    <property type="entry name" value="NAD(P)-binding Rossmann-fold domains"/>
    <property type="match status" value="1"/>
</dbReference>
<name>A0A401J9S3_9PROT</name>
<protein>
    <submittedName>
        <fullName evidence="2">dTDP-glucose 4,6-dehydratase</fullName>
    </submittedName>
</protein>
<dbReference type="InterPro" id="IPR001509">
    <property type="entry name" value="Epimerase_deHydtase"/>
</dbReference>
<evidence type="ECO:0000259" key="1">
    <source>
        <dbReference type="Pfam" id="PF01370"/>
    </source>
</evidence>
<dbReference type="AlphaFoldDB" id="A0A401J9S3"/>
<dbReference type="GO" id="GO:0005737">
    <property type="term" value="C:cytoplasm"/>
    <property type="evidence" value="ECO:0007669"/>
    <property type="project" value="TreeGrafter"/>
</dbReference>
<accession>A0A401J9S3</accession>
<dbReference type="PANTHER" id="PTHR48079:SF6">
    <property type="entry name" value="NAD(P)-BINDING DOMAIN-CONTAINING PROTEIN-RELATED"/>
    <property type="match status" value="1"/>
</dbReference>
<gene>
    <name evidence="2" type="ORF">SFMTTN_0166</name>
</gene>
<dbReference type="Proteomes" id="UP000286806">
    <property type="component" value="Unassembled WGS sequence"/>
</dbReference>
<keyword evidence="3" id="KW-1185">Reference proteome</keyword>
<dbReference type="EMBL" id="BGOW01000001">
    <property type="protein sequence ID" value="GBL44371.1"/>
    <property type="molecule type" value="Genomic_DNA"/>
</dbReference>
<dbReference type="GO" id="GO:0004029">
    <property type="term" value="F:aldehyde dehydrogenase (NAD+) activity"/>
    <property type="evidence" value="ECO:0007669"/>
    <property type="project" value="TreeGrafter"/>
</dbReference>
<evidence type="ECO:0000313" key="3">
    <source>
        <dbReference type="Proteomes" id="UP000286806"/>
    </source>
</evidence>
<proteinExistence type="predicted"/>
<dbReference type="InterPro" id="IPR036291">
    <property type="entry name" value="NAD(P)-bd_dom_sf"/>
</dbReference>
<feature type="domain" description="NAD-dependent epimerase/dehydratase" evidence="1">
    <location>
        <begin position="9"/>
        <end position="189"/>
    </location>
</feature>
<dbReference type="Gene3D" id="3.40.50.720">
    <property type="entry name" value="NAD(P)-binding Rossmann-like Domain"/>
    <property type="match status" value="1"/>
</dbReference>
<dbReference type="RefSeq" id="WP_223247590.1">
    <property type="nucleotide sequence ID" value="NZ_BGOW01000001.1"/>
</dbReference>
<evidence type="ECO:0000313" key="2">
    <source>
        <dbReference type="EMBL" id="GBL44371.1"/>
    </source>
</evidence>
<reference evidence="2 3" key="1">
    <citation type="journal article" date="2019" name="Front. Microbiol.">
        <title>Genomes of Neutrophilic Sulfur-Oxidizing Chemolithoautotrophs Representing 9 Proteobacterial Species From 8 Genera.</title>
        <authorList>
            <person name="Watanabe T."/>
            <person name="Kojima H."/>
            <person name="Umezawa K."/>
            <person name="Hori C."/>
            <person name="Takasuka T.E."/>
            <person name="Kato Y."/>
            <person name="Fukui M."/>
        </authorList>
    </citation>
    <scope>NUCLEOTIDE SEQUENCE [LARGE SCALE GENOMIC DNA]</scope>
    <source>
        <strain evidence="2 3">TTN</strain>
    </source>
</reference>